<dbReference type="PANTHER" id="PTHR11706">
    <property type="entry name" value="SOLUTE CARRIER PROTEIN FAMILY 11 MEMBER"/>
    <property type="match status" value="1"/>
</dbReference>
<evidence type="ECO:0000256" key="7">
    <source>
        <dbReference type="SAM" id="MobiDB-lite"/>
    </source>
</evidence>
<keyword evidence="2" id="KW-0813">Transport</keyword>
<organism evidence="9 10">
    <name type="scientific">Engelhardtia mirabilis</name>
    <dbReference type="NCBI Taxonomy" id="2528011"/>
    <lineage>
        <taxon>Bacteria</taxon>
        <taxon>Pseudomonadati</taxon>
        <taxon>Planctomycetota</taxon>
        <taxon>Planctomycetia</taxon>
        <taxon>Planctomycetia incertae sedis</taxon>
        <taxon>Engelhardtia</taxon>
    </lineage>
</organism>
<feature type="transmembrane region" description="Helical" evidence="8">
    <location>
        <begin position="204"/>
        <end position="225"/>
    </location>
</feature>
<feature type="region of interest" description="Disordered" evidence="7">
    <location>
        <begin position="1"/>
        <end position="30"/>
    </location>
</feature>
<protein>
    <submittedName>
        <fullName evidence="9">Manganese transport protein MntH</fullName>
    </submittedName>
</protein>
<dbReference type="GO" id="GO:0005384">
    <property type="term" value="F:manganese ion transmembrane transporter activity"/>
    <property type="evidence" value="ECO:0007669"/>
    <property type="project" value="TreeGrafter"/>
</dbReference>
<evidence type="ECO:0000256" key="1">
    <source>
        <dbReference type="ARBA" id="ARBA00004141"/>
    </source>
</evidence>
<dbReference type="GO" id="GO:0005886">
    <property type="term" value="C:plasma membrane"/>
    <property type="evidence" value="ECO:0007669"/>
    <property type="project" value="TreeGrafter"/>
</dbReference>
<evidence type="ECO:0000256" key="2">
    <source>
        <dbReference type="ARBA" id="ARBA00022448"/>
    </source>
</evidence>
<reference evidence="9 10" key="1">
    <citation type="submission" date="2019-02" db="EMBL/GenBank/DDBJ databases">
        <title>Deep-cultivation of Planctomycetes and their phenomic and genomic characterization uncovers novel biology.</title>
        <authorList>
            <person name="Wiegand S."/>
            <person name="Jogler M."/>
            <person name="Boedeker C."/>
            <person name="Pinto D."/>
            <person name="Vollmers J."/>
            <person name="Rivas-Marin E."/>
            <person name="Kohn T."/>
            <person name="Peeters S.H."/>
            <person name="Heuer A."/>
            <person name="Rast P."/>
            <person name="Oberbeckmann S."/>
            <person name="Bunk B."/>
            <person name="Jeske O."/>
            <person name="Meyerdierks A."/>
            <person name="Storesund J.E."/>
            <person name="Kallscheuer N."/>
            <person name="Luecker S."/>
            <person name="Lage O.M."/>
            <person name="Pohl T."/>
            <person name="Merkel B.J."/>
            <person name="Hornburger P."/>
            <person name="Mueller R.-W."/>
            <person name="Bruemmer F."/>
            <person name="Labrenz M."/>
            <person name="Spormann A.M."/>
            <person name="Op den Camp H."/>
            <person name="Overmann J."/>
            <person name="Amann R."/>
            <person name="Jetten M.S.M."/>
            <person name="Mascher T."/>
            <person name="Medema M.H."/>
            <person name="Devos D.P."/>
            <person name="Kaster A.-K."/>
            <person name="Ovreas L."/>
            <person name="Rohde M."/>
            <person name="Galperin M.Y."/>
            <person name="Jogler C."/>
        </authorList>
    </citation>
    <scope>NUCLEOTIDE SEQUENCE [LARGE SCALE GENOMIC DNA]</scope>
    <source>
        <strain evidence="9 10">Pla133</strain>
    </source>
</reference>
<dbReference type="Proteomes" id="UP000316921">
    <property type="component" value="Chromosome"/>
</dbReference>
<evidence type="ECO:0000256" key="5">
    <source>
        <dbReference type="ARBA" id="ARBA00022989"/>
    </source>
</evidence>
<dbReference type="RefSeq" id="WP_145061900.1">
    <property type="nucleotide sequence ID" value="NZ_CP036287.1"/>
</dbReference>
<evidence type="ECO:0000256" key="8">
    <source>
        <dbReference type="SAM" id="Phobius"/>
    </source>
</evidence>
<dbReference type="InterPro" id="IPR001046">
    <property type="entry name" value="NRAMP_fam"/>
</dbReference>
<feature type="transmembrane region" description="Helical" evidence="8">
    <location>
        <begin position="132"/>
        <end position="151"/>
    </location>
</feature>
<feature type="transmembrane region" description="Helical" evidence="8">
    <location>
        <begin position="379"/>
        <end position="397"/>
    </location>
</feature>
<keyword evidence="4" id="KW-0769">Symport</keyword>
<dbReference type="KEGG" id="pbap:Pla133_04310"/>
<dbReference type="AlphaFoldDB" id="A0A518BEH9"/>
<feature type="transmembrane region" description="Helical" evidence="8">
    <location>
        <begin position="92"/>
        <end position="111"/>
    </location>
</feature>
<feature type="transmembrane region" description="Helical" evidence="8">
    <location>
        <begin position="403"/>
        <end position="423"/>
    </location>
</feature>
<feature type="transmembrane region" description="Helical" evidence="8">
    <location>
        <begin position="290"/>
        <end position="310"/>
    </location>
</feature>
<feature type="transmembrane region" description="Helical" evidence="8">
    <location>
        <begin position="171"/>
        <end position="192"/>
    </location>
</feature>
<dbReference type="EMBL" id="CP036287">
    <property type="protein sequence ID" value="QDU65366.1"/>
    <property type="molecule type" value="Genomic_DNA"/>
</dbReference>
<keyword evidence="10" id="KW-1185">Reference proteome</keyword>
<sequence length="478" mass="50088">MVPPDTASDAAPSDGGAHQPDVRGLPMVHPPDPERLAAERAWLAEVATKPRLARWFAYAGKGGPGYLQSALTLGGGSASASLLAGAAFGYDLLWVAPLGMLMGGLVLAAVAHQTLSTGERPFAAMRRYAGGVFAWGWAIGALLASVVWHFAQYSLASAVVVDLGDAAGAELPRFGAGLAILVWAVATAQTFGSGGAANRIFERLLRWMVWMIVLLFGVVAVRAGFDDPGAILRGFTSFRLPADRGEVAAIALVISGLAAAVGVNMLFLYPYTLLARGWGREHRELARVDLGLGMVVPYVIATALMTITAANTIHADFSGASISPVEAAQTLGGLVGPVWGRVLFDLGLLAMLLTTITLHMVCAGFACSEMFGLKFGSRGYRLALLLPTPGVLGSLFWSDLSVWLAVPTGVITGFLLPLAYIGFAKLQRSDAYLGADRPRGAAGAAWLGGIVLATIVLLVFLGWYLVTKGPGFIDRLLL</sequence>
<name>A0A518BEH9_9BACT</name>
<dbReference type="GO" id="GO:0015293">
    <property type="term" value="F:symporter activity"/>
    <property type="evidence" value="ECO:0007669"/>
    <property type="project" value="UniProtKB-KW"/>
</dbReference>
<keyword evidence="3 8" id="KW-0812">Transmembrane</keyword>
<dbReference type="PANTHER" id="PTHR11706:SF33">
    <property type="entry name" value="NATURAL RESISTANCE-ASSOCIATED MACROPHAGE PROTEIN 2"/>
    <property type="match status" value="1"/>
</dbReference>
<gene>
    <name evidence="9" type="ORF">Pla133_04310</name>
</gene>
<proteinExistence type="predicted"/>
<accession>A0A518BEH9</accession>
<evidence type="ECO:0000256" key="6">
    <source>
        <dbReference type="ARBA" id="ARBA00023136"/>
    </source>
</evidence>
<feature type="transmembrane region" description="Helical" evidence="8">
    <location>
        <begin position="346"/>
        <end position="367"/>
    </location>
</feature>
<evidence type="ECO:0000313" key="9">
    <source>
        <dbReference type="EMBL" id="QDU65366.1"/>
    </source>
</evidence>
<feature type="transmembrane region" description="Helical" evidence="8">
    <location>
        <begin position="247"/>
        <end position="269"/>
    </location>
</feature>
<dbReference type="Pfam" id="PF01566">
    <property type="entry name" value="Nramp"/>
    <property type="match status" value="1"/>
</dbReference>
<keyword evidence="5 8" id="KW-1133">Transmembrane helix</keyword>
<evidence type="ECO:0000313" key="10">
    <source>
        <dbReference type="Proteomes" id="UP000316921"/>
    </source>
</evidence>
<feature type="transmembrane region" description="Helical" evidence="8">
    <location>
        <begin position="444"/>
        <end position="466"/>
    </location>
</feature>
<keyword evidence="6 8" id="KW-0472">Membrane</keyword>
<evidence type="ECO:0000256" key="3">
    <source>
        <dbReference type="ARBA" id="ARBA00022692"/>
    </source>
</evidence>
<evidence type="ECO:0000256" key="4">
    <source>
        <dbReference type="ARBA" id="ARBA00022847"/>
    </source>
</evidence>
<dbReference type="GO" id="GO:0034755">
    <property type="term" value="P:iron ion transmembrane transport"/>
    <property type="evidence" value="ECO:0007669"/>
    <property type="project" value="TreeGrafter"/>
</dbReference>
<dbReference type="GO" id="GO:0015086">
    <property type="term" value="F:cadmium ion transmembrane transporter activity"/>
    <property type="evidence" value="ECO:0007669"/>
    <property type="project" value="TreeGrafter"/>
</dbReference>
<comment type="subcellular location">
    <subcellularLocation>
        <location evidence="1">Membrane</location>
        <topology evidence="1">Multi-pass membrane protein</topology>
    </subcellularLocation>
</comment>